<evidence type="ECO:0000313" key="2">
    <source>
        <dbReference type="EMBL" id="PSL57007.1"/>
    </source>
</evidence>
<feature type="compositionally biased region" description="Low complexity" evidence="1">
    <location>
        <begin position="32"/>
        <end position="50"/>
    </location>
</feature>
<name>A0A2P8IEX4_SACCR</name>
<evidence type="ECO:0000313" key="3">
    <source>
        <dbReference type="Proteomes" id="UP000241118"/>
    </source>
</evidence>
<gene>
    <name evidence="2" type="ORF">B0I31_103767</name>
</gene>
<feature type="region of interest" description="Disordered" evidence="1">
    <location>
        <begin position="217"/>
        <end position="242"/>
    </location>
</feature>
<accession>A0A2P8IEX4</accession>
<dbReference type="Proteomes" id="UP000241118">
    <property type="component" value="Unassembled WGS sequence"/>
</dbReference>
<sequence length="276" mass="29158">MLANGVVGQQPDQSALHAAPHAGCPAADLGEPVGQVQRPGQPRVVRGRVGYASRPGPRDSRGQAGRRTAATACRSRWVGLRSVGPTWEGGLSIRVGAAWCAGGRGAGSCRPGTVGATAPAADTVPARPATARLQRAPRGPRGPGTSTTGSSRPSTAPACRMHRNHRRGVRTAARRSCVASQTHPLGVGQTPRQALRTAGHCPGDLRPGAVTRHHHSCHRRSGRWQGTTVPATRHNSHRPRRRTRSGLWLLVAHRLGDLGRVRGSEARRSGNRAPHR</sequence>
<evidence type="ECO:0000256" key="1">
    <source>
        <dbReference type="SAM" id="MobiDB-lite"/>
    </source>
</evidence>
<organism evidence="2 3">
    <name type="scientific">Saccharothrix carnea</name>
    <dbReference type="NCBI Taxonomy" id="1280637"/>
    <lineage>
        <taxon>Bacteria</taxon>
        <taxon>Bacillati</taxon>
        <taxon>Actinomycetota</taxon>
        <taxon>Actinomycetes</taxon>
        <taxon>Pseudonocardiales</taxon>
        <taxon>Pseudonocardiaceae</taxon>
        <taxon>Saccharothrix</taxon>
    </lineage>
</organism>
<feature type="region of interest" description="Disordered" evidence="1">
    <location>
        <begin position="126"/>
        <end position="170"/>
    </location>
</feature>
<proteinExistence type="predicted"/>
<reference evidence="2 3" key="1">
    <citation type="submission" date="2018-03" db="EMBL/GenBank/DDBJ databases">
        <title>Genomic Encyclopedia of Type Strains, Phase III (KMG-III): the genomes of soil and plant-associated and newly described type strains.</title>
        <authorList>
            <person name="Whitman W."/>
        </authorList>
    </citation>
    <scope>NUCLEOTIDE SEQUENCE [LARGE SCALE GENOMIC DNA]</scope>
    <source>
        <strain evidence="2 3">CGMCC 4.7097</strain>
    </source>
</reference>
<dbReference type="EMBL" id="PYAX01000003">
    <property type="protein sequence ID" value="PSL57007.1"/>
    <property type="molecule type" value="Genomic_DNA"/>
</dbReference>
<feature type="compositionally biased region" description="Low complexity" evidence="1">
    <location>
        <begin position="136"/>
        <end position="158"/>
    </location>
</feature>
<dbReference type="AlphaFoldDB" id="A0A2P8IEX4"/>
<comment type="caution">
    <text evidence="2">The sequence shown here is derived from an EMBL/GenBank/DDBJ whole genome shotgun (WGS) entry which is preliminary data.</text>
</comment>
<feature type="region of interest" description="Disordered" evidence="1">
    <location>
        <begin position="1"/>
        <end position="70"/>
    </location>
</feature>
<protein>
    <submittedName>
        <fullName evidence="2">Uncharacterized protein</fullName>
    </submittedName>
</protein>
<keyword evidence="3" id="KW-1185">Reference proteome</keyword>
<feature type="compositionally biased region" description="Basic residues" evidence="1">
    <location>
        <begin position="160"/>
        <end position="170"/>
    </location>
</feature>